<comment type="caution">
    <text evidence="4">The sequence shown here is derived from an EMBL/GenBank/DDBJ whole genome shotgun (WGS) entry which is preliminary data.</text>
</comment>
<dbReference type="PANTHER" id="PTHR28004">
    <property type="entry name" value="ZGC:162816-RELATED"/>
    <property type="match status" value="1"/>
</dbReference>
<evidence type="ECO:0000256" key="1">
    <source>
        <dbReference type="ARBA" id="ARBA00005323"/>
    </source>
</evidence>
<proteinExistence type="inferred from homology"/>
<dbReference type="InterPro" id="IPR026956">
    <property type="entry name" value="D-ser_dehydrat-like_dom"/>
</dbReference>
<evidence type="ECO:0000313" key="5">
    <source>
        <dbReference type="Proteomes" id="UP000625527"/>
    </source>
</evidence>
<protein>
    <submittedName>
        <fullName evidence="4">Alanine racemase</fullName>
    </submittedName>
</protein>
<keyword evidence="5" id="KW-1185">Reference proteome</keyword>
<dbReference type="EMBL" id="JADAQT010000097">
    <property type="protein sequence ID" value="MBE1877178.1"/>
    <property type="molecule type" value="Genomic_DNA"/>
</dbReference>
<organism evidence="4 5">
    <name type="scientific">Myceligenerans pegani</name>
    <dbReference type="NCBI Taxonomy" id="2776917"/>
    <lineage>
        <taxon>Bacteria</taxon>
        <taxon>Bacillati</taxon>
        <taxon>Actinomycetota</taxon>
        <taxon>Actinomycetes</taxon>
        <taxon>Micrococcales</taxon>
        <taxon>Promicromonosporaceae</taxon>
        <taxon>Myceligenerans</taxon>
    </lineage>
</organism>
<name>A0ABR9N263_9MICO</name>
<dbReference type="InterPro" id="IPR051466">
    <property type="entry name" value="D-amino_acid_metab_enzyme"/>
</dbReference>
<dbReference type="PANTHER" id="PTHR28004:SF8">
    <property type="entry name" value="D-SERINE DEAMINASE"/>
    <property type="match status" value="1"/>
</dbReference>
<sequence length="401" mass="42629">MRIDDFSLSWPLLTVDRAALEHNIACVADVFSEAGVEFAPHVKTHMSTGIYRRQAAAGTWGATVATPAQLREVVWWGKVGLRARVLLANELTDPREARWLRAALDAGDVEEVWVYVDSPDGVALLDAAFAEAVFPERLGVLVEVGVQGGRSGVRSIAQVAALAREVTRAGLRLVGVAGYEGPVAGGTSDAELEAVAGWCADLRAAGARVAGLVPGEVVLSAGGSAFADVVLRELTRPLTDPAGAAVATRVVLRSGAYVAHDHGHYLRADPWRRLGAGPLRPALTVWGQVLSMPEPGLVICSVGRRDASSDIDLPTPLTVRTVDDGGRLGKARDLPEGWGEVTALNDQHTFVRVAPEAARQIRPGDVVGFGISHPCTTFQLYRTAYLVDGDEIVEPLQLAFH</sequence>
<dbReference type="Pfam" id="PF14031">
    <property type="entry name" value="D-ser_dehydrat"/>
    <property type="match status" value="1"/>
</dbReference>
<dbReference type="Gene3D" id="2.40.37.20">
    <property type="entry name" value="D-serine dehydratase-like domain"/>
    <property type="match status" value="1"/>
</dbReference>
<dbReference type="SUPFAM" id="SSF51419">
    <property type="entry name" value="PLP-binding barrel"/>
    <property type="match status" value="1"/>
</dbReference>
<dbReference type="Proteomes" id="UP000625527">
    <property type="component" value="Unassembled WGS sequence"/>
</dbReference>
<evidence type="ECO:0000313" key="4">
    <source>
        <dbReference type="EMBL" id="MBE1877178.1"/>
    </source>
</evidence>
<evidence type="ECO:0000256" key="2">
    <source>
        <dbReference type="ARBA" id="ARBA00023239"/>
    </source>
</evidence>
<comment type="similarity">
    <text evidence="1">Belongs to the DSD1 family.</text>
</comment>
<dbReference type="Pfam" id="PF01168">
    <property type="entry name" value="Ala_racemase_N"/>
    <property type="match status" value="1"/>
</dbReference>
<dbReference type="InterPro" id="IPR029066">
    <property type="entry name" value="PLP-binding_barrel"/>
</dbReference>
<keyword evidence="2" id="KW-0456">Lyase</keyword>
<accession>A0ABR9N263</accession>
<reference evidence="4 5" key="1">
    <citation type="submission" date="2020-10" db="EMBL/GenBank/DDBJ databases">
        <title>Myceligenerans pegani sp. nov., an endophytic actinomycete isolated from Peganum harmala L. in Xinjiang, China.</title>
        <authorList>
            <person name="Xin L."/>
        </authorList>
    </citation>
    <scope>NUCLEOTIDE SEQUENCE [LARGE SCALE GENOMIC DNA]</scope>
    <source>
        <strain evidence="4 5">TRM65318</strain>
    </source>
</reference>
<gene>
    <name evidence="4" type="ORF">IHE71_15910</name>
</gene>
<feature type="domain" description="D-serine dehydratase-like" evidence="3">
    <location>
        <begin position="282"/>
        <end position="388"/>
    </location>
</feature>
<dbReference type="RefSeq" id="WP_192863729.1">
    <property type="nucleotide sequence ID" value="NZ_JADAQT010000097.1"/>
</dbReference>
<dbReference type="Gene3D" id="3.20.20.10">
    <property type="entry name" value="Alanine racemase"/>
    <property type="match status" value="1"/>
</dbReference>
<dbReference type="SMART" id="SM01119">
    <property type="entry name" value="D-ser_dehydrat"/>
    <property type="match status" value="1"/>
</dbReference>
<dbReference type="InterPro" id="IPR042208">
    <property type="entry name" value="D-ser_dehydrat-like_sf"/>
</dbReference>
<evidence type="ECO:0000259" key="3">
    <source>
        <dbReference type="SMART" id="SM01119"/>
    </source>
</evidence>
<dbReference type="InterPro" id="IPR001608">
    <property type="entry name" value="Ala_racemase_N"/>
</dbReference>